<dbReference type="GO" id="GO:0030288">
    <property type="term" value="C:outer membrane-bounded periplasmic space"/>
    <property type="evidence" value="ECO:0007669"/>
    <property type="project" value="TreeGrafter"/>
</dbReference>
<evidence type="ECO:0000256" key="5">
    <source>
        <dbReference type="SAM" id="MobiDB-lite"/>
    </source>
</evidence>
<keyword evidence="3 6" id="KW-0732">Signal</keyword>
<comment type="subcellular location">
    <subcellularLocation>
        <location evidence="1">Periplasm</location>
    </subcellularLocation>
</comment>
<dbReference type="InterPro" id="IPR012899">
    <property type="entry name" value="LTXXQ"/>
</dbReference>
<dbReference type="PROSITE" id="PS51257">
    <property type="entry name" value="PROKAR_LIPOPROTEIN"/>
    <property type="match status" value="1"/>
</dbReference>
<feature type="compositionally biased region" description="Gly residues" evidence="5">
    <location>
        <begin position="77"/>
        <end position="95"/>
    </location>
</feature>
<dbReference type="CDD" id="cd09916">
    <property type="entry name" value="CpxP_like"/>
    <property type="match status" value="1"/>
</dbReference>
<dbReference type="EMBL" id="CP051685">
    <property type="protein sequence ID" value="QJE02565.1"/>
    <property type="molecule type" value="Genomic_DNA"/>
</dbReference>
<reference evidence="7 8" key="1">
    <citation type="submission" date="2020-04" db="EMBL/GenBank/DDBJ databases">
        <title>Genome sequencing of novel species.</title>
        <authorList>
            <person name="Heo J."/>
            <person name="Kim S.-J."/>
            <person name="Kim J.-S."/>
            <person name="Hong S.-B."/>
            <person name="Kwon S.-W."/>
        </authorList>
    </citation>
    <scope>NUCLEOTIDE SEQUENCE [LARGE SCALE GENOMIC DNA]</scope>
    <source>
        <strain evidence="7 8">GN2-R2</strain>
    </source>
</reference>
<dbReference type="Pfam" id="PF07813">
    <property type="entry name" value="LTXXQ"/>
    <property type="match status" value="1"/>
</dbReference>
<evidence type="ECO:0000256" key="6">
    <source>
        <dbReference type="SAM" id="SignalP"/>
    </source>
</evidence>
<feature type="signal peptide" evidence="6">
    <location>
        <begin position="1"/>
        <end position="27"/>
    </location>
</feature>
<evidence type="ECO:0000256" key="2">
    <source>
        <dbReference type="ARBA" id="ARBA00008441"/>
    </source>
</evidence>
<dbReference type="RefSeq" id="WP_170204648.1">
    <property type="nucleotide sequence ID" value="NZ_CP051685.1"/>
</dbReference>
<protein>
    <submittedName>
        <fullName evidence="7">Spy/CpxP family protein refolding chaperone</fullName>
    </submittedName>
</protein>
<keyword evidence="8" id="KW-1185">Reference proteome</keyword>
<dbReference type="AlphaFoldDB" id="A0A7Z2W0L6"/>
<organism evidence="7 8">
    <name type="scientific">Massilia forsythiae</name>
    <dbReference type="NCBI Taxonomy" id="2728020"/>
    <lineage>
        <taxon>Bacteria</taxon>
        <taxon>Pseudomonadati</taxon>
        <taxon>Pseudomonadota</taxon>
        <taxon>Betaproteobacteria</taxon>
        <taxon>Burkholderiales</taxon>
        <taxon>Oxalobacteraceae</taxon>
        <taxon>Telluria group</taxon>
        <taxon>Massilia</taxon>
    </lineage>
</organism>
<feature type="region of interest" description="Disordered" evidence="5">
    <location>
        <begin position="133"/>
        <end position="163"/>
    </location>
</feature>
<dbReference type="Gene3D" id="1.20.120.1490">
    <property type="match status" value="1"/>
</dbReference>
<dbReference type="KEGG" id="mfy:HH212_23185"/>
<gene>
    <name evidence="7" type="ORF">HH212_23185</name>
</gene>
<dbReference type="PANTHER" id="PTHR38102">
    <property type="entry name" value="PERIPLASMIC CHAPERONE SPY"/>
    <property type="match status" value="1"/>
</dbReference>
<comment type="similarity">
    <text evidence="2">Belongs to the CpxP/Spy family.</text>
</comment>
<evidence type="ECO:0000256" key="3">
    <source>
        <dbReference type="ARBA" id="ARBA00022729"/>
    </source>
</evidence>
<evidence type="ECO:0000313" key="8">
    <source>
        <dbReference type="Proteomes" id="UP000502415"/>
    </source>
</evidence>
<dbReference type="InterPro" id="IPR052211">
    <property type="entry name" value="Cpx_auxiliary_protein"/>
</dbReference>
<keyword evidence="4" id="KW-0574">Periplasm</keyword>
<accession>A0A7Z2W0L6</accession>
<sequence length="215" mass="22022">MKFTRQSVAAALFAAGAAACFANPACAFATADAAAPAAGSTAAMEHAPGGDAGARPERGVDERGPDGHGPDRRGHGEGGGPDGGPDEGFGGHGPGAPGPDMPFGHGGPSGMHGLHRLQLSEAQQDKLFAVMHAAAPQRREQDKAERKAREALREMGQSGSFDETRASNLARNLGQAIAAGIVLQARTHAQVLAVLTAEQREQLRKERPPGPPPGR</sequence>
<proteinExistence type="inferred from homology"/>
<evidence type="ECO:0000256" key="1">
    <source>
        <dbReference type="ARBA" id="ARBA00004418"/>
    </source>
</evidence>
<name>A0A7Z2W0L6_9BURK</name>
<feature type="compositionally biased region" description="Basic and acidic residues" evidence="5">
    <location>
        <begin position="54"/>
        <end position="76"/>
    </location>
</feature>
<dbReference type="PANTHER" id="PTHR38102:SF1">
    <property type="entry name" value="PERIPLASMIC CHAPERONE SPY"/>
    <property type="match status" value="1"/>
</dbReference>
<evidence type="ECO:0000256" key="4">
    <source>
        <dbReference type="ARBA" id="ARBA00022764"/>
    </source>
</evidence>
<feature type="chain" id="PRO_5030816003" evidence="6">
    <location>
        <begin position="28"/>
        <end position="215"/>
    </location>
</feature>
<feature type="region of interest" description="Disordered" evidence="5">
    <location>
        <begin position="35"/>
        <end position="113"/>
    </location>
</feature>
<evidence type="ECO:0000313" key="7">
    <source>
        <dbReference type="EMBL" id="QJE02565.1"/>
    </source>
</evidence>
<dbReference type="Proteomes" id="UP000502415">
    <property type="component" value="Chromosome"/>
</dbReference>
<feature type="compositionally biased region" description="Basic and acidic residues" evidence="5">
    <location>
        <begin position="137"/>
        <end position="153"/>
    </location>
</feature>
<dbReference type="GO" id="GO:0051082">
    <property type="term" value="F:unfolded protein binding"/>
    <property type="evidence" value="ECO:0007669"/>
    <property type="project" value="TreeGrafter"/>
</dbReference>